<keyword evidence="2" id="KW-0418">Kinase</keyword>
<evidence type="ECO:0000313" key="2">
    <source>
        <dbReference type="EMBL" id="MFC5421775.1"/>
    </source>
</evidence>
<organism evidence="2 3">
    <name type="scientific">Bosea eneae</name>
    <dbReference type="NCBI Taxonomy" id="151454"/>
    <lineage>
        <taxon>Bacteria</taxon>
        <taxon>Pseudomonadati</taxon>
        <taxon>Pseudomonadota</taxon>
        <taxon>Alphaproteobacteria</taxon>
        <taxon>Hyphomicrobiales</taxon>
        <taxon>Boseaceae</taxon>
        <taxon>Bosea</taxon>
    </lineage>
</organism>
<dbReference type="Proteomes" id="UP001596053">
    <property type="component" value="Unassembled WGS sequence"/>
</dbReference>
<dbReference type="Pfam" id="PF07475">
    <property type="entry name" value="Hpr_kinase_C"/>
    <property type="match status" value="1"/>
</dbReference>
<sequence length="150" mass="15610">MTASPPLRLHASAVVIGEAGILIRGPSGVGKSSLALALIGAAQLRGYFARLVADDRTEITVCAGRLVASPVPPIEGLVERRGLGLTPERHLAAAVLRLVIDCGTEPERMPEPEALVETIAGVTLPRLALLPRPGDERLILTALALFAGSD</sequence>
<evidence type="ECO:0000313" key="3">
    <source>
        <dbReference type="Proteomes" id="UP001596053"/>
    </source>
</evidence>
<dbReference type="Gene3D" id="3.40.50.300">
    <property type="entry name" value="P-loop containing nucleotide triphosphate hydrolases"/>
    <property type="match status" value="1"/>
</dbReference>
<dbReference type="InterPro" id="IPR011104">
    <property type="entry name" value="Hpr_kin/Pase_C"/>
</dbReference>
<dbReference type="SUPFAM" id="SSF53795">
    <property type="entry name" value="PEP carboxykinase-like"/>
    <property type="match status" value="1"/>
</dbReference>
<reference evidence="3" key="1">
    <citation type="journal article" date="2019" name="Int. J. Syst. Evol. Microbiol.">
        <title>The Global Catalogue of Microorganisms (GCM) 10K type strain sequencing project: providing services to taxonomists for standard genome sequencing and annotation.</title>
        <authorList>
            <consortium name="The Broad Institute Genomics Platform"/>
            <consortium name="The Broad Institute Genome Sequencing Center for Infectious Disease"/>
            <person name="Wu L."/>
            <person name="Ma J."/>
        </authorList>
    </citation>
    <scope>NUCLEOTIDE SEQUENCE [LARGE SCALE GENOMIC DNA]</scope>
    <source>
        <strain evidence="3">NCAIM B.01391</strain>
    </source>
</reference>
<keyword evidence="2" id="KW-0808">Transferase</keyword>
<dbReference type="InterPro" id="IPR027417">
    <property type="entry name" value="P-loop_NTPase"/>
</dbReference>
<feature type="domain" description="HPr kinase/phosphorylase C-terminal" evidence="1">
    <location>
        <begin position="7"/>
        <end position="85"/>
    </location>
</feature>
<comment type="caution">
    <text evidence="2">The sequence shown here is derived from an EMBL/GenBank/DDBJ whole genome shotgun (WGS) entry which is preliminary data.</text>
</comment>
<dbReference type="RefSeq" id="WP_377800059.1">
    <property type="nucleotide sequence ID" value="NZ_JBHSLW010000033.1"/>
</dbReference>
<evidence type="ECO:0000259" key="1">
    <source>
        <dbReference type="Pfam" id="PF07475"/>
    </source>
</evidence>
<dbReference type="CDD" id="cd01918">
    <property type="entry name" value="HprK_C"/>
    <property type="match status" value="1"/>
</dbReference>
<dbReference type="EMBL" id="JBHSLW010000033">
    <property type="protein sequence ID" value="MFC5421775.1"/>
    <property type="molecule type" value="Genomic_DNA"/>
</dbReference>
<keyword evidence="3" id="KW-1185">Reference proteome</keyword>
<protein>
    <submittedName>
        <fullName evidence="2">HPr kinase/phosphorylase</fullName>
    </submittedName>
</protein>
<proteinExistence type="predicted"/>
<accession>A0ABW0IWZ6</accession>
<name>A0ABW0IWZ6_9HYPH</name>
<dbReference type="GO" id="GO:0016301">
    <property type="term" value="F:kinase activity"/>
    <property type="evidence" value="ECO:0007669"/>
    <property type="project" value="UniProtKB-KW"/>
</dbReference>
<gene>
    <name evidence="2" type="ORF">ACFPOB_19635</name>
</gene>